<dbReference type="PANTHER" id="PTHR30469:SF36">
    <property type="entry name" value="BLL3903 PROTEIN"/>
    <property type="match status" value="1"/>
</dbReference>
<dbReference type="RefSeq" id="WP_186977773.1">
    <property type="nucleotide sequence ID" value="NZ_JACOOH010000008.1"/>
</dbReference>
<dbReference type="Proteomes" id="UP000646484">
    <property type="component" value="Unassembled WGS sequence"/>
</dbReference>
<feature type="domain" description="Multidrug resistance protein MdtA-like barrel-sandwich hybrid" evidence="2">
    <location>
        <begin position="79"/>
        <end position="205"/>
    </location>
</feature>
<gene>
    <name evidence="4" type="ORF">H8S64_17505</name>
</gene>
<dbReference type="Gene3D" id="1.10.287.470">
    <property type="entry name" value="Helix hairpin bin"/>
    <property type="match status" value="1"/>
</dbReference>
<feature type="domain" description="YknX-like C-terminal permuted SH3-like" evidence="3">
    <location>
        <begin position="292"/>
        <end position="357"/>
    </location>
</feature>
<evidence type="ECO:0000259" key="3">
    <source>
        <dbReference type="Pfam" id="PF25989"/>
    </source>
</evidence>
<evidence type="ECO:0000313" key="4">
    <source>
        <dbReference type="EMBL" id="MBC5622891.1"/>
    </source>
</evidence>
<dbReference type="Gene3D" id="2.40.50.100">
    <property type="match status" value="1"/>
</dbReference>
<dbReference type="EMBL" id="JACOOH010000008">
    <property type="protein sequence ID" value="MBC5622891.1"/>
    <property type="molecule type" value="Genomic_DNA"/>
</dbReference>
<comment type="caution">
    <text evidence="4">The sequence shown here is derived from an EMBL/GenBank/DDBJ whole genome shotgun (WGS) entry which is preliminary data.</text>
</comment>
<keyword evidence="5" id="KW-1185">Reference proteome</keyword>
<organism evidence="4 5">
    <name type="scientific">Butyricimonas hominis</name>
    <dbReference type="NCBI Taxonomy" id="2763032"/>
    <lineage>
        <taxon>Bacteria</taxon>
        <taxon>Pseudomonadati</taxon>
        <taxon>Bacteroidota</taxon>
        <taxon>Bacteroidia</taxon>
        <taxon>Bacteroidales</taxon>
        <taxon>Odoribacteraceae</taxon>
        <taxon>Butyricimonas</taxon>
    </lineage>
</organism>
<dbReference type="InterPro" id="IPR006143">
    <property type="entry name" value="RND_pump_MFP"/>
</dbReference>
<evidence type="ECO:0000313" key="5">
    <source>
        <dbReference type="Proteomes" id="UP000646484"/>
    </source>
</evidence>
<dbReference type="Gene3D" id="2.40.30.170">
    <property type="match status" value="1"/>
</dbReference>
<dbReference type="Gene3D" id="2.40.420.20">
    <property type="match status" value="1"/>
</dbReference>
<evidence type="ECO:0000256" key="1">
    <source>
        <dbReference type="ARBA" id="ARBA00009477"/>
    </source>
</evidence>
<name>A0ABR7D4L2_9BACT</name>
<proteinExistence type="inferred from homology"/>
<dbReference type="SUPFAM" id="SSF111369">
    <property type="entry name" value="HlyD-like secretion proteins"/>
    <property type="match status" value="1"/>
</dbReference>
<dbReference type="NCBIfam" id="TIGR01730">
    <property type="entry name" value="RND_mfp"/>
    <property type="match status" value="1"/>
</dbReference>
<dbReference type="InterPro" id="IPR058637">
    <property type="entry name" value="YknX-like_C"/>
</dbReference>
<reference evidence="4 5" key="1">
    <citation type="submission" date="2020-08" db="EMBL/GenBank/DDBJ databases">
        <title>Genome public.</title>
        <authorList>
            <person name="Liu C."/>
            <person name="Sun Q."/>
        </authorList>
    </citation>
    <scope>NUCLEOTIDE SEQUENCE [LARGE SCALE GENOMIC DNA]</scope>
    <source>
        <strain evidence="4 5">NSJ-56</strain>
    </source>
</reference>
<evidence type="ECO:0000259" key="2">
    <source>
        <dbReference type="Pfam" id="PF25917"/>
    </source>
</evidence>
<dbReference type="InterPro" id="IPR058625">
    <property type="entry name" value="MdtA-like_BSH"/>
</dbReference>
<protein>
    <submittedName>
        <fullName evidence="4">Efflux RND transporter periplasmic adaptor subunit</fullName>
    </submittedName>
</protein>
<comment type="similarity">
    <text evidence="1">Belongs to the membrane fusion protein (MFP) (TC 8.A.1) family.</text>
</comment>
<dbReference type="PANTHER" id="PTHR30469">
    <property type="entry name" value="MULTIDRUG RESISTANCE PROTEIN MDTA"/>
    <property type="match status" value="1"/>
</dbReference>
<sequence length="361" mass="39552">MNKGLKRVLQIGIPIVVVGIILIPRLDFSSSDSADDSPKTVASPRAASRGALPVTGIVASLATSSTGIPVTGSLVANEEVELVSETAGKIVEIAFKEGARVKKGDLLVKVDDSDLKAQLERLEFQKKLQEAKLERLRVLLKRESISVEEFQQLETEYNMNLADIELLKVKIIRTEIRAPFDGQMGFRYVSVGSYLQPSTKVSTIVDDSFLKVEFVIPEKYIVGVPIVGRKIDFEVAGLEHDISAEVYAVDPQINDKHAAILRARYRNTDNLMAGMFVKGQWNTAEGLKFILIPTEAVVPEMNGKRLWVLKNGKATSVAVQTESRDNKFVEVTAGIQIGDTVLTGGLMQLREGMAVDVSLNN</sequence>
<dbReference type="Pfam" id="PF25917">
    <property type="entry name" value="BSH_RND"/>
    <property type="match status" value="1"/>
</dbReference>
<accession>A0ABR7D4L2</accession>
<dbReference type="Pfam" id="PF25989">
    <property type="entry name" value="YknX_C"/>
    <property type="match status" value="1"/>
</dbReference>